<accession>A0ABZ1EW72</accession>
<protein>
    <submittedName>
        <fullName evidence="2">Acyl carrier protein</fullName>
    </submittedName>
</protein>
<reference evidence="2 3" key="1">
    <citation type="submission" date="2022-10" db="EMBL/GenBank/DDBJ databases">
        <title>The complete genomes of actinobacterial strains from the NBC collection.</title>
        <authorList>
            <person name="Joergensen T.S."/>
            <person name="Alvarez Arevalo M."/>
            <person name="Sterndorff E.B."/>
            <person name="Faurdal D."/>
            <person name="Vuksanovic O."/>
            <person name="Mourched A.-S."/>
            <person name="Charusanti P."/>
            <person name="Shaw S."/>
            <person name="Blin K."/>
            <person name="Weber T."/>
        </authorList>
    </citation>
    <scope>NUCLEOTIDE SEQUENCE [LARGE SCALE GENOMIC DNA]</scope>
    <source>
        <strain evidence="2 3">NBC 01792</strain>
    </source>
</reference>
<dbReference type="SUPFAM" id="SSF47336">
    <property type="entry name" value="ACP-like"/>
    <property type="match status" value="1"/>
</dbReference>
<evidence type="ECO:0000313" key="3">
    <source>
        <dbReference type="Proteomes" id="UP001356428"/>
    </source>
</evidence>
<keyword evidence="3" id="KW-1185">Reference proteome</keyword>
<sequence>MSIERVHLHEEILSAILDLAYEVLGMRCDPQRNFFEYGDSLAATQLCHRAADRYGWSMSARDIFGWESFDLLAGAVERDEAGRRAQEQKDET</sequence>
<feature type="domain" description="Carrier" evidence="1">
    <location>
        <begin position="15"/>
        <end position="75"/>
    </location>
</feature>
<evidence type="ECO:0000259" key="1">
    <source>
        <dbReference type="Pfam" id="PF00550"/>
    </source>
</evidence>
<dbReference type="Pfam" id="PF00550">
    <property type="entry name" value="PP-binding"/>
    <property type="match status" value="1"/>
</dbReference>
<dbReference type="Proteomes" id="UP001356428">
    <property type="component" value="Chromosome"/>
</dbReference>
<evidence type="ECO:0000313" key="2">
    <source>
        <dbReference type="EMBL" id="WSB08278.1"/>
    </source>
</evidence>
<name>A0ABZ1EW72_9ACTN</name>
<gene>
    <name evidence="2" type="ORF">OG849_13945</name>
</gene>
<dbReference type="RefSeq" id="WP_326705320.1">
    <property type="nucleotide sequence ID" value="NZ_CP108861.1"/>
</dbReference>
<dbReference type="InterPro" id="IPR036736">
    <property type="entry name" value="ACP-like_sf"/>
</dbReference>
<organism evidence="2 3">
    <name type="scientific">Streptomyces cyaneofuscatus</name>
    <dbReference type="NCBI Taxonomy" id="66883"/>
    <lineage>
        <taxon>Bacteria</taxon>
        <taxon>Bacillati</taxon>
        <taxon>Actinomycetota</taxon>
        <taxon>Actinomycetes</taxon>
        <taxon>Kitasatosporales</taxon>
        <taxon>Streptomycetaceae</taxon>
        <taxon>Streptomyces</taxon>
    </lineage>
</organism>
<dbReference type="Gene3D" id="1.10.1200.10">
    <property type="entry name" value="ACP-like"/>
    <property type="match status" value="1"/>
</dbReference>
<dbReference type="InterPro" id="IPR009081">
    <property type="entry name" value="PP-bd_ACP"/>
</dbReference>
<dbReference type="EMBL" id="CP109083">
    <property type="protein sequence ID" value="WSB08278.1"/>
    <property type="molecule type" value="Genomic_DNA"/>
</dbReference>
<proteinExistence type="predicted"/>